<sequence>MSQIIIDDIQTSLSDFFAEHTFSKVAVLVDENTVEHCYPKIKSLLPAHLLIEIKSGEAHKNLDTCTHIWNALTEHSFDRKALLVNLGGGVIGDMGGFCAVSYKRGIQFINIPTTLLAAVDANVGGKLGIDFNGFKNHIGFFKEPHSVLVDADFLKTLPAEELRSGFAEVIKHGLIADSDYYTEVCKDGLNQINWNAIIAHSIEIKQQVVAADPFEGGLRKVLNFGHTIGHAIESHYLGSKNHLLHGEAIAIGMICEAYLSKKVLNLAQAELDEICATILKIYPDLSIDKRDYTAIIALMYQDKKNVNNLLNHSLLYKIGEATYDIAIDEKQVLDALYFYQTLKN</sequence>
<organism evidence="13 14">
    <name type="scientific">Roseivirga pacifica</name>
    <dbReference type="NCBI Taxonomy" id="1267423"/>
    <lineage>
        <taxon>Bacteria</taxon>
        <taxon>Pseudomonadati</taxon>
        <taxon>Bacteroidota</taxon>
        <taxon>Cytophagia</taxon>
        <taxon>Cytophagales</taxon>
        <taxon>Roseivirgaceae</taxon>
        <taxon>Roseivirga</taxon>
    </lineage>
</organism>
<dbReference type="SUPFAM" id="SSF56796">
    <property type="entry name" value="Dehydroquinate synthase-like"/>
    <property type="match status" value="1"/>
</dbReference>
<dbReference type="Gene3D" id="1.20.1090.10">
    <property type="entry name" value="Dehydroquinate synthase-like - alpha domain"/>
    <property type="match status" value="1"/>
</dbReference>
<evidence type="ECO:0000256" key="3">
    <source>
        <dbReference type="ARBA" id="ARBA00003485"/>
    </source>
</evidence>
<evidence type="ECO:0000256" key="7">
    <source>
        <dbReference type="ARBA" id="ARBA00023027"/>
    </source>
</evidence>
<dbReference type="InterPro" id="IPR030960">
    <property type="entry name" value="DHQS/DOIS_N"/>
</dbReference>
<gene>
    <name evidence="13" type="ORF">SAMN05216290_1619</name>
</gene>
<dbReference type="STRING" id="1267423.SAMN05216290_1619"/>
<dbReference type="Proteomes" id="UP000199437">
    <property type="component" value="Unassembled WGS sequence"/>
</dbReference>
<dbReference type="AlphaFoldDB" id="A0A1I0P037"/>
<evidence type="ECO:0000259" key="11">
    <source>
        <dbReference type="Pfam" id="PF01761"/>
    </source>
</evidence>
<dbReference type="PIRSF" id="PIRSF001455">
    <property type="entry name" value="DHQ_synth"/>
    <property type="match status" value="1"/>
</dbReference>
<dbReference type="GO" id="GO:0003856">
    <property type="term" value="F:3-dehydroquinate synthase activity"/>
    <property type="evidence" value="ECO:0007669"/>
    <property type="project" value="UniProtKB-UniRule"/>
</dbReference>
<evidence type="ECO:0000256" key="9">
    <source>
        <dbReference type="ARBA" id="ARBA00023285"/>
    </source>
</evidence>
<evidence type="ECO:0000259" key="12">
    <source>
        <dbReference type="Pfam" id="PF24621"/>
    </source>
</evidence>
<dbReference type="EMBL" id="FOIR01000001">
    <property type="protein sequence ID" value="SEW07596.1"/>
    <property type="molecule type" value="Genomic_DNA"/>
</dbReference>
<keyword evidence="5" id="KW-0547">Nucleotide-binding</keyword>
<feature type="domain" description="3-dehydroquinate synthase N-terminal" evidence="11">
    <location>
        <begin position="51"/>
        <end position="163"/>
    </location>
</feature>
<dbReference type="GO" id="GO:0009423">
    <property type="term" value="P:chorismate biosynthetic process"/>
    <property type="evidence" value="ECO:0007669"/>
    <property type="project" value="UniProtKB-UniRule"/>
</dbReference>
<evidence type="ECO:0000256" key="10">
    <source>
        <dbReference type="NCBIfam" id="TIGR01357"/>
    </source>
</evidence>
<evidence type="ECO:0000256" key="2">
    <source>
        <dbReference type="ARBA" id="ARBA00001941"/>
    </source>
</evidence>
<dbReference type="GeneID" id="99986343"/>
<comment type="function">
    <text evidence="3">Catalyzes the conversion of 3-deoxy-D-arabino-heptulosonate 7-phosphate (DAHP) to dehydroquinate (DHQ).</text>
</comment>
<dbReference type="GO" id="GO:0046872">
    <property type="term" value="F:metal ion binding"/>
    <property type="evidence" value="ECO:0007669"/>
    <property type="project" value="UniProtKB-KW"/>
</dbReference>
<dbReference type="EC" id="4.2.3.4" evidence="10"/>
<evidence type="ECO:0000313" key="14">
    <source>
        <dbReference type="Proteomes" id="UP000199437"/>
    </source>
</evidence>
<accession>A0A1I0P037</accession>
<evidence type="ECO:0000313" key="13">
    <source>
        <dbReference type="EMBL" id="SEW07596.1"/>
    </source>
</evidence>
<dbReference type="InterPro" id="IPR056179">
    <property type="entry name" value="DHQS_C"/>
</dbReference>
<dbReference type="InterPro" id="IPR050071">
    <property type="entry name" value="Dehydroquinate_synthase"/>
</dbReference>
<keyword evidence="6" id="KW-0862">Zinc</keyword>
<dbReference type="InterPro" id="IPR030963">
    <property type="entry name" value="DHQ_synth_fam"/>
</dbReference>
<keyword evidence="4" id="KW-0479">Metal-binding</keyword>
<evidence type="ECO:0000256" key="6">
    <source>
        <dbReference type="ARBA" id="ARBA00022833"/>
    </source>
</evidence>
<evidence type="ECO:0000256" key="8">
    <source>
        <dbReference type="ARBA" id="ARBA00023239"/>
    </source>
</evidence>
<dbReference type="Pfam" id="PF01761">
    <property type="entry name" value="DHQ_synthase"/>
    <property type="match status" value="1"/>
</dbReference>
<dbReference type="GO" id="GO:0005737">
    <property type="term" value="C:cytoplasm"/>
    <property type="evidence" value="ECO:0007669"/>
    <property type="project" value="InterPro"/>
</dbReference>
<keyword evidence="9" id="KW-0170">Cobalt</keyword>
<proteinExistence type="predicted"/>
<dbReference type="Gene3D" id="3.40.50.1970">
    <property type="match status" value="1"/>
</dbReference>
<dbReference type="PANTHER" id="PTHR43622">
    <property type="entry name" value="3-DEHYDROQUINATE SYNTHASE"/>
    <property type="match status" value="1"/>
</dbReference>
<feature type="domain" description="3-dehydroquinate synthase C-terminal" evidence="12">
    <location>
        <begin position="165"/>
        <end position="305"/>
    </location>
</feature>
<evidence type="ECO:0000256" key="4">
    <source>
        <dbReference type="ARBA" id="ARBA00022723"/>
    </source>
</evidence>
<reference evidence="14" key="1">
    <citation type="submission" date="2016-10" db="EMBL/GenBank/DDBJ databases">
        <authorList>
            <person name="Varghese N."/>
            <person name="Submissions S."/>
        </authorList>
    </citation>
    <scope>NUCLEOTIDE SEQUENCE [LARGE SCALE GENOMIC DNA]</scope>
    <source>
        <strain evidence="14">CGMCC 1.12402</strain>
    </source>
</reference>
<dbReference type="Pfam" id="PF24621">
    <property type="entry name" value="DHQS_C"/>
    <property type="match status" value="1"/>
</dbReference>
<dbReference type="GO" id="GO:0009073">
    <property type="term" value="P:aromatic amino acid family biosynthetic process"/>
    <property type="evidence" value="ECO:0007669"/>
    <property type="project" value="InterPro"/>
</dbReference>
<comment type="cofactor">
    <cofactor evidence="1">
        <name>NAD(+)</name>
        <dbReference type="ChEBI" id="CHEBI:57540"/>
    </cofactor>
</comment>
<dbReference type="CDD" id="cd08195">
    <property type="entry name" value="DHQS"/>
    <property type="match status" value="1"/>
</dbReference>
<keyword evidence="7" id="KW-0520">NAD</keyword>
<dbReference type="OrthoDB" id="9806583at2"/>
<comment type="cofactor">
    <cofactor evidence="2">
        <name>Co(2+)</name>
        <dbReference type="ChEBI" id="CHEBI:48828"/>
    </cofactor>
</comment>
<dbReference type="InterPro" id="IPR016037">
    <property type="entry name" value="DHQ_synth_AroB"/>
</dbReference>
<keyword evidence="8" id="KW-0456">Lyase</keyword>
<dbReference type="GO" id="GO:0000166">
    <property type="term" value="F:nucleotide binding"/>
    <property type="evidence" value="ECO:0007669"/>
    <property type="project" value="UniProtKB-KW"/>
</dbReference>
<keyword evidence="14" id="KW-1185">Reference proteome</keyword>
<name>A0A1I0P037_9BACT</name>
<evidence type="ECO:0000256" key="1">
    <source>
        <dbReference type="ARBA" id="ARBA00001911"/>
    </source>
</evidence>
<protein>
    <recommendedName>
        <fullName evidence="10">3-dehydroquinate synthase</fullName>
        <ecNumber evidence="10">4.2.3.4</ecNumber>
    </recommendedName>
</protein>
<dbReference type="PANTHER" id="PTHR43622:SF1">
    <property type="entry name" value="3-DEHYDROQUINATE SYNTHASE"/>
    <property type="match status" value="1"/>
</dbReference>
<dbReference type="NCBIfam" id="TIGR01357">
    <property type="entry name" value="aroB"/>
    <property type="match status" value="1"/>
</dbReference>
<evidence type="ECO:0000256" key="5">
    <source>
        <dbReference type="ARBA" id="ARBA00022741"/>
    </source>
</evidence>
<dbReference type="RefSeq" id="WP_090257991.1">
    <property type="nucleotide sequence ID" value="NZ_FOIR01000001.1"/>
</dbReference>